<dbReference type="Pfam" id="PF11528">
    <property type="entry name" value="DUF3224"/>
    <property type="match status" value="1"/>
</dbReference>
<dbReference type="Proteomes" id="UP001501020">
    <property type="component" value="Unassembled WGS sequence"/>
</dbReference>
<protein>
    <recommendedName>
        <fullName evidence="3">DUF3224 domain-containing protein</fullName>
    </recommendedName>
</protein>
<evidence type="ECO:0008006" key="3">
    <source>
        <dbReference type="Google" id="ProtNLM"/>
    </source>
</evidence>
<organism evidence="1 2">
    <name type="scientific">Actinomadura napierensis</name>
    <dbReference type="NCBI Taxonomy" id="267854"/>
    <lineage>
        <taxon>Bacteria</taxon>
        <taxon>Bacillati</taxon>
        <taxon>Actinomycetota</taxon>
        <taxon>Actinomycetes</taxon>
        <taxon>Streptosporangiales</taxon>
        <taxon>Thermomonosporaceae</taxon>
        <taxon>Actinomadura</taxon>
    </lineage>
</organism>
<dbReference type="Gene3D" id="2.40.350.10">
    <property type="entry name" value="SO1590-like"/>
    <property type="match status" value="1"/>
</dbReference>
<comment type="caution">
    <text evidence="1">The sequence shown here is derived from an EMBL/GenBank/DDBJ whole genome shotgun (WGS) entry which is preliminary data.</text>
</comment>
<dbReference type="EMBL" id="BAAAMR010000097">
    <property type="protein sequence ID" value="GAA2161357.1"/>
    <property type="molecule type" value="Genomic_DNA"/>
</dbReference>
<gene>
    <name evidence="1" type="ORF">GCM10009727_75600</name>
</gene>
<dbReference type="InterPro" id="IPR021607">
    <property type="entry name" value="DUF3224"/>
</dbReference>
<name>A0ABN3AD06_9ACTN</name>
<proteinExistence type="predicted"/>
<dbReference type="InterPro" id="IPR023159">
    <property type="entry name" value="SO1590-like_sf"/>
</dbReference>
<keyword evidence="2" id="KW-1185">Reference proteome</keyword>
<sequence>MTASMSDAAGIMAGMTFQASGAFEIDAWEAEKPYDEQAGNKLTRVQVRKTFHGDLVGTSSSELLTVESAAGPVAYVGIEHVQGILHGREGTFVLQHSAGTEDGTPGTQWLRWLIVPTSGTGELAGIRGVGQITVSGEGRHTWTLEYTLG</sequence>
<evidence type="ECO:0000313" key="2">
    <source>
        <dbReference type="Proteomes" id="UP001501020"/>
    </source>
</evidence>
<evidence type="ECO:0000313" key="1">
    <source>
        <dbReference type="EMBL" id="GAA2161357.1"/>
    </source>
</evidence>
<accession>A0ABN3AD06</accession>
<reference evidence="1 2" key="1">
    <citation type="journal article" date="2019" name="Int. J. Syst. Evol. Microbiol.">
        <title>The Global Catalogue of Microorganisms (GCM) 10K type strain sequencing project: providing services to taxonomists for standard genome sequencing and annotation.</title>
        <authorList>
            <consortium name="The Broad Institute Genomics Platform"/>
            <consortium name="The Broad Institute Genome Sequencing Center for Infectious Disease"/>
            <person name="Wu L."/>
            <person name="Ma J."/>
        </authorList>
    </citation>
    <scope>NUCLEOTIDE SEQUENCE [LARGE SCALE GENOMIC DNA]</scope>
    <source>
        <strain evidence="1 2">JCM 13850</strain>
    </source>
</reference>
<dbReference type="SUPFAM" id="SSF159238">
    <property type="entry name" value="SO1590-like"/>
    <property type="match status" value="1"/>
</dbReference>